<dbReference type="InterPro" id="IPR050166">
    <property type="entry name" value="ABC_transporter_ATP-bind"/>
</dbReference>
<evidence type="ECO:0000256" key="3">
    <source>
        <dbReference type="ARBA" id="ARBA00022741"/>
    </source>
</evidence>
<dbReference type="Gene3D" id="3.40.50.300">
    <property type="entry name" value="P-loop containing nucleotide triphosphate hydrolases"/>
    <property type="match status" value="1"/>
</dbReference>
<feature type="domain" description="ABC transporter" evidence="5">
    <location>
        <begin position="16"/>
        <end position="240"/>
    </location>
</feature>
<dbReference type="RefSeq" id="WP_109902595.1">
    <property type="nucleotide sequence ID" value="NZ_QGLE01000001.1"/>
</dbReference>
<evidence type="ECO:0000256" key="4">
    <source>
        <dbReference type="ARBA" id="ARBA00022840"/>
    </source>
</evidence>
<dbReference type="GO" id="GO:0005524">
    <property type="term" value="F:ATP binding"/>
    <property type="evidence" value="ECO:0007669"/>
    <property type="project" value="UniProtKB-KW"/>
</dbReference>
<dbReference type="InterPro" id="IPR003439">
    <property type="entry name" value="ABC_transporter-like_ATP-bd"/>
</dbReference>
<sequence length="255" mass="26438">MTVPDGPAAAGRSPAIVISGAALRFGDTCHFAGLDLTLDGGRTTCLLGPSGIGKTSLLKLIAGLPAAGLSGTVSAGDGAPLAGRIAMMAQRDHLLPWARLIDNTMLGARLRGEAPDESRARAILTRLGLGPAIDLRPEALSGGMRQRAALARTLYEDRPVVLMDEPFSALDAVTRHRLQEVTARALAGRTVLLVTHDPAEALRLGDRVLVLNSRPGALREIEVPGGAIPRDQARGDFAAALGRLFESLGDGGAQG</sequence>
<proteinExistence type="inferred from homology"/>
<keyword evidence="7" id="KW-1185">Reference proteome</keyword>
<dbReference type="PROSITE" id="PS00211">
    <property type="entry name" value="ABC_TRANSPORTER_1"/>
    <property type="match status" value="1"/>
</dbReference>
<comment type="caution">
    <text evidence="6">The sequence shown here is derived from an EMBL/GenBank/DDBJ whole genome shotgun (WGS) entry which is preliminary data.</text>
</comment>
<evidence type="ECO:0000259" key="5">
    <source>
        <dbReference type="PROSITE" id="PS50893"/>
    </source>
</evidence>
<dbReference type="InterPro" id="IPR003593">
    <property type="entry name" value="AAA+_ATPase"/>
</dbReference>
<protein>
    <submittedName>
        <fullName evidence="6">ABC transporter ATP-binding protein</fullName>
    </submittedName>
</protein>
<keyword evidence="4 6" id="KW-0067">ATP-binding</keyword>
<evidence type="ECO:0000256" key="2">
    <source>
        <dbReference type="ARBA" id="ARBA00022448"/>
    </source>
</evidence>
<accession>A0A317EKP4</accession>
<dbReference type="EMBL" id="QGLE01000001">
    <property type="protein sequence ID" value="PWR26023.1"/>
    <property type="molecule type" value="Genomic_DNA"/>
</dbReference>
<organism evidence="6 7">
    <name type="scientific">Zavarzinia aquatilis</name>
    <dbReference type="NCBI Taxonomy" id="2211142"/>
    <lineage>
        <taxon>Bacteria</taxon>
        <taxon>Pseudomonadati</taxon>
        <taxon>Pseudomonadota</taxon>
        <taxon>Alphaproteobacteria</taxon>
        <taxon>Rhodospirillales</taxon>
        <taxon>Zavarziniaceae</taxon>
        <taxon>Zavarzinia</taxon>
    </lineage>
</organism>
<name>A0A317EKP4_9PROT</name>
<evidence type="ECO:0000313" key="6">
    <source>
        <dbReference type="EMBL" id="PWR26023.1"/>
    </source>
</evidence>
<dbReference type="Pfam" id="PF00005">
    <property type="entry name" value="ABC_tran"/>
    <property type="match status" value="1"/>
</dbReference>
<dbReference type="Proteomes" id="UP000245461">
    <property type="component" value="Unassembled WGS sequence"/>
</dbReference>
<gene>
    <name evidence="6" type="ORF">DKG74_00930</name>
</gene>
<comment type="similarity">
    <text evidence="1">Belongs to the ABC transporter superfamily.</text>
</comment>
<dbReference type="SUPFAM" id="SSF52540">
    <property type="entry name" value="P-loop containing nucleoside triphosphate hydrolases"/>
    <property type="match status" value="1"/>
</dbReference>
<reference evidence="6 7" key="1">
    <citation type="submission" date="2018-05" db="EMBL/GenBank/DDBJ databases">
        <title>Zavarzinia sp. HR-AS.</title>
        <authorList>
            <person name="Lee Y."/>
            <person name="Jeon C.O."/>
        </authorList>
    </citation>
    <scope>NUCLEOTIDE SEQUENCE [LARGE SCALE GENOMIC DNA]</scope>
    <source>
        <strain evidence="6 7">HR-AS</strain>
    </source>
</reference>
<evidence type="ECO:0000256" key="1">
    <source>
        <dbReference type="ARBA" id="ARBA00005417"/>
    </source>
</evidence>
<dbReference type="PANTHER" id="PTHR42788">
    <property type="entry name" value="TAURINE IMPORT ATP-BINDING PROTEIN-RELATED"/>
    <property type="match status" value="1"/>
</dbReference>
<keyword evidence="3" id="KW-0547">Nucleotide-binding</keyword>
<dbReference type="PANTHER" id="PTHR42788:SF19">
    <property type="entry name" value="ALIPHATIC SULFONATES IMPORT ATP-BINDING PROTEIN SSUB 2"/>
    <property type="match status" value="1"/>
</dbReference>
<dbReference type="SMART" id="SM00382">
    <property type="entry name" value="AAA"/>
    <property type="match status" value="1"/>
</dbReference>
<evidence type="ECO:0000313" key="7">
    <source>
        <dbReference type="Proteomes" id="UP000245461"/>
    </source>
</evidence>
<dbReference type="InterPro" id="IPR017871">
    <property type="entry name" value="ABC_transporter-like_CS"/>
</dbReference>
<keyword evidence="2" id="KW-0813">Transport</keyword>
<dbReference type="PROSITE" id="PS50893">
    <property type="entry name" value="ABC_TRANSPORTER_2"/>
    <property type="match status" value="1"/>
</dbReference>
<dbReference type="AlphaFoldDB" id="A0A317EKP4"/>
<dbReference type="InterPro" id="IPR027417">
    <property type="entry name" value="P-loop_NTPase"/>
</dbReference>
<dbReference type="GO" id="GO:0016887">
    <property type="term" value="F:ATP hydrolysis activity"/>
    <property type="evidence" value="ECO:0007669"/>
    <property type="project" value="InterPro"/>
</dbReference>
<dbReference type="OrthoDB" id="8016555at2"/>